<evidence type="ECO:0000256" key="3">
    <source>
        <dbReference type="ARBA" id="ARBA00008226"/>
    </source>
</evidence>
<dbReference type="PROSITE" id="PS50860">
    <property type="entry name" value="AA_TRNA_LIGASE_II_ALA"/>
    <property type="match status" value="1"/>
</dbReference>
<proteinExistence type="inferred from homology"/>
<dbReference type="Gene3D" id="6.10.250.550">
    <property type="match status" value="1"/>
</dbReference>
<evidence type="ECO:0000256" key="12">
    <source>
        <dbReference type="ARBA" id="ARBA00022884"/>
    </source>
</evidence>
<evidence type="ECO:0000256" key="8">
    <source>
        <dbReference type="ARBA" id="ARBA00022723"/>
    </source>
</evidence>
<dbReference type="Proteomes" id="UP000824111">
    <property type="component" value="Unassembled WGS sequence"/>
</dbReference>
<evidence type="ECO:0000256" key="16">
    <source>
        <dbReference type="ARBA" id="ARBA00048300"/>
    </source>
</evidence>
<dbReference type="GO" id="GO:0046872">
    <property type="term" value="F:metal ion binding"/>
    <property type="evidence" value="ECO:0007669"/>
    <property type="project" value="UniProtKB-KW"/>
</dbReference>
<comment type="caution">
    <text evidence="19">The sequence shown here is derived from an EMBL/GenBank/DDBJ whole genome shotgun (WGS) entry which is preliminary data.</text>
</comment>
<evidence type="ECO:0000256" key="15">
    <source>
        <dbReference type="ARBA" id="ARBA00024779"/>
    </source>
</evidence>
<dbReference type="Gene3D" id="3.10.310.40">
    <property type="match status" value="1"/>
</dbReference>
<dbReference type="InterPro" id="IPR018165">
    <property type="entry name" value="Ala-tRNA-synth_IIc_core"/>
</dbReference>
<evidence type="ECO:0000256" key="5">
    <source>
        <dbReference type="ARBA" id="ARBA00017959"/>
    </source>
</evidence>
<evidence type="ECO:0000256" key="14">
    <source>
        <dbReference type="ARBA" id="ARBA00023146"/>
    </source>
</evidence>
<dbReference type="SUPFAM" id="SSF55186">
    <property type="entry name" value="ThrRS/AlaRS common domain"/>
    <property type="match status" value="1"/>
</dbReference>
<accession>A0A9D1LTP8</accession>
<reference evidence="19" key="2">
    <citation type="journal article" date="2021" name="PeerJ">
        <title>Extensive microbial diversity within the chicken gut microbiome revealed by metagenomics and culture.</title>
        <authorList>
            <person name="Gilroy R."/>
            <person name="Ravi A."/>
            <person name="Getino M."/>
            <person name="Pursley I."/>
            <person name="Horton D.L."/>
            <person name="Alikhan N.F."/>
            <person name="Baker D."/>
            <person name="Gharbi K."/>
            <person name="Hall N."/>
            <person name="Watson M."/>
            <person name="Adriaenssens E.M."/>
            <person name="Foster-Nyarko E."/>
            <person name="Jarju S."/>
            <person name="Secka A."/>
            <person name="Antonio M."/>
            <person name="Oren A."/>
            <person name="Chaudhuri R.R."/>
            <person name="La Ragione R."/>
            <person name="Hildebrand F."/>
            <person name="Pallen M.J."/>
        </authorList>
    </citation>
    <scope>NUCLEOTIDE SEQUENCE</scope>
    <source>
        <strain evidence="19">ChiSjej4B22-9803</strain>
    </source>
</reference>
<dbReference type="FunFam" id="3.30.980.10:FF:000004">
    <property type="entry name" value="Alanine--tRNA ligase, cytoplasmic"/>
    <property type="match status" value="1"/>
</dbReference>
<dbReference type="FunFam" id="2.40.30.130:FF:000001">
    <property type="entry name" value="Alanine--tRNA ligase"/>
    <property type="match status" value="1"/>
</dbReference>
<reference evidence="19" key="1">
    <citation type="submission" date="2020-10" db="EMBL/GenBank/DDBJ databases">
        <authorList>
            <person name="Gilroy R."/>
        </authorList>
    </citation>
    <scope>NUCLEOTIDE SEQUENCE</scope>
    <source>
        <strain evidence="19">ChiSjej4B22-9803</strain>
    </source>
</reference>
<dbReference type="PANTHER" id="PTHR11777">
    <property type="entry name" value="ALANYL-TRNA SYNTHETASE"/>
    <property type="match status" value="1"/>
</dbReference>
<dbReference type="Pfam" id="PF02272">
    <property type="entry name" value="DHHA1"/>
    <property type="match status" value="1"/>
</dbReference>
<keyword evidence="12" id="KW-0694">RNA-binding</keyword>
<dbReference type="GO" id="GO:0002161">
    <property type="term" value="F:aminoacyl-tRNA deacylase activity"/>
    <property type="evidence" value="ECO:0007669"/>
    <property type="project" value="TreeGrafter"/>
</dbReference>
<dbReference type="NCBIfam" id="TIGR00344">
    <property type="entry name" value="alaS"/>
    <property type="match status" value="1"/>
</dbReference>
<keyword evidence="7 19" id="KW-0436">Ligase</keyword>
<feature type="non-terminal residue" evidence="19">
    <location>
        <position position="1"/>
    </location>
</feature>
<protein>
    <recommendedName>
        <fullName evidence="5 17">Alanine--tRNA ligase</fullName>
        <ecNumber evidence="4 17">6.1.1.7</ecNumber>
    </recommendedName>
</protein>
<dbReference type="InterPro" id="IPR018162">
    <property type="entry name" value="Ala-tRNA-ligase_IIc_anticod-bd"/>
</dbReference>
<feature type="domain" description="Alanyl-transfer RNA synthetases family profile" evidence="18">
    <location>
        <begin position="1"/>
        <end position="705"/>
    </location>
</feature>
<keyword evidence="6" id="KW-0820">tRNA-binding</keyword>
<dbReference type="GO" id="GO:0004813">
    <property type="term" value="F:alanine-tRNA ligase activity"/>
    <property type="evidence" value="ECO:0007669"/>
    <property type="project" value="UniProtKB-UniRule"/>
</dbReference>
<keyword evidence="8" id="KW-0479">Metal-binding</keyword>
<dbReference type="GO" id="GO:0016740">
    <property type="term" value="F:transferase activity"/>
    <property type="evidence" value="ECO:0007669"/>
    <property type="project" value="UniProtKB-ARBA"/>
</dbReference>
<evidence type="ECO:0000259" key="18">
    <source>
        <dbReference type="PROSITE" id="PS50860"/>
    </source>
</evidence>
<organism evidence="19 20">
    <name type="scientific">Candidatus Avimonoglobus intestinipullorum</name>
    <dbReference type="NCBI Taxonomy" id="2840699"/>
    <lineage>
        <taxon>Bacteria</taxon>
        <taxon>Bacillati</taxon>
        <taxon>Bacillota</taxon>
        <taxon>Clostridia</taxon>
        <taxon>Eubacteriales</taxon>
        <taxon>Candidatus Avimonoglobus</taxon>
    </lineage>
</organism>
<evidence type="ECO:0000256" key="7">
    <source>
        <dbReference type="ARBA" id="ARBA00022598"/>
    </source>
</evidence>
<dbReference type="FunFam" id="3.30.54.20:FF:000001">
    <property type="entry name" value="Alanine--tRNA ligase"/>
    <property type="match status" value="1"/>
</dbReference>
<dbReference type="InterPro" id="IPR018164">
    <property type="entry name" value="Ala-tRNA-synth_IIc_N"/>
</dbReference>
<dbReference type="CDD" id="cd00673">
    <property type="entry name" value="AlaRS_core"/>
    <property type="match status" value="1"/>
</dbReference>
<name>A0A9D1LTP8_9FIRM</name>
<dbReference type="InterPro" id="IPR023033">
    <property type="entry name" value="Ala_tRNA_ligase_euk/bac"/>
</dbReference>
<evidence type="ECO:0000256" key="4">
    <source>
        <dbReference type="ARBA" id="ARBA00013168"/>
    </source>
</evidence>
<keyword evidence="9" id="KW-0547">Nucleotide-binding</keyword>
<dbReference type="EMBL" id="DVND01000005">
    <property type="protein sequence ID" value="HIU47745.1"/>
    <property type="molecule type" value="Genomic_DNA"/>
</dbReference>
<dbReference type="Gene3D" id="3.30.54.20">
    <property type="match status" value="1"/>
</dbReference>
<dbReference type="InterPro" id="IPR045864">
    <property type="entry name" value="aa-tRNA-synth_II/BPL/LPL"/>
</dbReference>
<dbReference type="Pfam" id="PF01411">
    <property type="entry name" value="tRNA-synt_2c"/>
    <property type="match status" value="1"/>
</dbReference>
<keyword evidence="13" id="KW-0648">Protein biosynthesis</keyword>
<evidence type="ECO:0000256" key="1">
    <source>
        <dbReference type="ARBA" id="ARBA00001947"/>
    </source>
</evidence>
<evidence type="ECO:0000256" key="17">
    <source>
        <dbReference type="NCBIfam" id="TIGR00344"/>
    </source>
</evidence>
<comment type="subcellular location">
    <subcellularLocation>
        <location evidence="2">Cytoplasm</location>
    </subcellularLocation>
</comment>
<evidence type="ECO:0000313" key="19">
    <source>
        <dbReference type="EMBL" id="HIU47745.1"/>
    </source>
</evidence>
<comment type="similarity">
    <text evidence="3">Belongs to the class-II aminoacyl-tRNA synthetase family.</text>
</comment>
<comment type="catalytic activity">
    <reaction evidence="16">
        <text>tRNA(Ala) + L-alanine + ATP = L-alanyl-tRNA(Ala) + AMP + diphosphate</text>
        <dbReference type="Rhea" id="RHEA:12540"/>
        <dbReference type="Rhea" id="RHEA-COMP:9657"/>
        <dbReference type="Rhea" id="RHEA-COMP:9923"/>
        <dbReference type="ChEBI" id="CHEBI:30616"/>
        <dbReference type="ChEBI" id="CHEBI:33019"/>
        <dbReference type="ChEBI" id="CHEBI:57972"/>
        <dbReference type="ChEBI" id="CHEBI:78442"/>
        <dbReference type="ChEBI" id="CHEBI:78497"/>
        <dbReference type="ChEBI" id="CHEBI:456215"/>
        <dbReference type="EC" id="6.1.1.7"/>
    </reaction>
</comment>
<gene>
    <name evidence="19" type="primary">alaS</name>
    <name evidence="19" type="ORF">IAB04_00110</name>
</gene>
<dbReference type="SUPFAM" id="SSF101353">
    <property type="entry name" value="Putative anticodon-binding domain of alanyl-tRNA synthetase (AlaRS)"/>
    <property type="match status" value="1"/>
</dbReference>
<dbReference type="Gene3D" id="3.30.930.10">
    <property type="entry name" value="Bira Bifunctional Protein, Domain 2"/>
    <property type="match status" value="1"/>
</dbReference>
<dbReference type="InterPro" id="IPR003156">
    <property type="entry name" value="DHHA1_dom"/>
</dbReference>
<dbReference type="InterPro" id="IPR018163">
    <property type="entry name" value="Thr/Ala-tRNA-synth_IIc_edit"/>
</dbReference>
<dbReference type="InterPro" id="IPR050058">
    <property type="entry name" value="Ala-tRNA_ligase"/>
</dbReference>
<dbReference type="EC" id="6.1.1.7" evidence="4 17"/>
<dbReference type="Pfam" id="PF07973">
    <property type="entry name" value="tRNA_SAD"/>
    <property type="match status" value="1"/>
</dbReference>
<dbReference type="PANTHER" id="PTHR11777:SF9">
    <property type="entry name" value="ALANINE--TRNA LIGASE, CYTOPLASMIC"/>
    <property type="match status" value="1"/>
</dbReference>
<dbReference type="GO" id="GO:0006419">
    <property type="term" value="P:alanyl-tRNA aminoacylation"/>
    <property type="evidence" value="ECO:0007669"/>
    <property type="project" value="UniProtKB-UniRule"/>
</dbReference>
<evidence type="ECO:0000256" key="13">
    <source>
        <dbReference type="ARBA" id="ARBA00022917"/>
    </source>
</evidence>
<dbReference type="AlphaFoldDB" id="A0A9D1LTP8"/>
<evidence type="ECO:0000256" key="11">
    <source>
        <dbReference type="ARBA" id="ARBA00022840"/>
    </source>
</evidence>
<dbReference type="Gene3D" id="2.40.30.130">
    <property type="match status" value="1"/>
</dbReference>
<evidence type="ECO:0000256" key="6">
    <source>
        <dbReference type="ARBA" id="ARBA00022555"/>
    </source>
</evidence>
<comment type="function">
    <text evidence="15">Catalyzes the attachment of alanine to tRNA(Ala) in a two-step reaction: alanine is first activated by ATP to form Ala-AMP and then transferred to the acceptor end of tRNA(Ala). Also edits incorrectly charged Ser-tRNA(Ala) and Gly-tRNA(Ala) via its editing domain.</text>
</comment>
<dbReference type="SUPFAM" id="SSF55681">
    <property type="entry name" value="Class II aaRS and biotin synthetases"/>
    <property type="match status" value="1"/>
</dbReference>
<dbReference type="HAMAP" id="MF_00036_B">
    <property type="entry name" value="Ala_tRNA_synth_B"/>
    <property type="match status" value="1"/>
</dbReference>
<dbReference type="SUPFAM" id="SSF50447">
    <property type="entry name" value="Translation proteins"/>
    <property type="match status" value="1"/>
</dbReference>
<dbReference type="InterPro" id="IPR009000">
    <property type="entry name" value="Transl_B-barrel_sf"/>
</dbReference>
<dbReference type="InterPro" id="IPR012947">
    <property type="entry name" value="tRNA_SAD"/>
</dbReference>
<sequence length="874" mass="96604">VNEIREKFLSFFESKGCLRLGSFPLVPQNDASLLLINSGMAPMKKWFTGVETPPRKRVTTCQKCIRTPDIERVGKTARHGTFFEMLGNFSFGDYFKHEAIAWAWEFFTEVLHFPVEDLWITVYEEDDEARDIWVNEIGVRPERVVKMGKEDNFWEHGTGPCGPCSEIHVDRGPAFGCGKPDCKLGCDCDRFMEVWNLVFTQFDKDENGNYNRLEHPNIDTGMGLERLAVVMQGVDNLFEIDTMQEIMGHISRIAGVQYKQNEKTDISLRVITDHIRSTVMMVADGVIPSNEGRGYVLRRLLRRAARHGKLLNIQGAFLHEVADTVIDASKQAYPELDEKRDYIKKIIKIEEERFDATIDNGLTILSDYINAMREQNQTELSGEKAFKLYDTYGFPIDLTIEILDEQGLGVDEDGFQAEMQKQKDTARARRKDGSSWEGADTVGFNADIQSEFIGYNQLECEATVMALTANGDVAEVAGEGDDAMLVCDKTVFYGESGGQVGDRGTIVTDMGRAEVIDTQKFGGGQVIGHFVKVIEGEIHVGDQVQLAVDRRRRMATARNHSATHLLHKALKEVLGAHVAQAGSLVTPDHLRFDFSHFEAMTQEELEQVEQKVNDAILDALPVTVQELPIDEAKKLGATAQFGEKYGEIVRVVKMGDYSIEFCGGCHLHNTAEAGLFKILSEGGVAAGTRRIEAVTGYGVLDYISQKEQIIARTAQVLKTTVGEIHTKAEAVLNDFKDVKKKLESVQAKMATGKAEGILAGKKTVAGVEIVCAQIDGLNVNDLRMMGDNVRNHLDCGIVVLASETEGKIMFLSMATKAACEKGVHAGNIIKEITKIAGGTGGGKPDMAQGGGKDRTKIDDALAKVDEIVTAQIQK</sequence>
<dbReference type="PRINTS" id="PR00980">
    <property type="entry name" value="TRNASYNTHALA"/>
</dbReference>
<evidence type="ECO:0000313" key="20">
    <source>
        <dbReference type="Proteomes" id="UP000824111"/>
    </source>
</evidence>
<dbReference type="FunFam" id="3.30.930.10:FF:000004">
    <property type="entry name" value="Alanine--tRNA ligase"/>
    <property type="match status" value="1"/>
</dbReference>
<dbReference type="GO" id="GO:0005829">
    <property type="term" value="C:cytosol"/>
    <property type="evidence" value="ECO:0007669"/>
    <property type="project" value="TreeGrafter"/>
</dbReference>
<dbReference type="SMART" id="SM00863">
    <property type="entry name" value="tRNA_SAD"/>
    <property type="match status" value="1"/>
</dbReference>
<evidence type="ECO:0000256" key="10">
    <source>
        <dbReference type="ARBA" id="ARBA00022833"/>
    </source>
</evidence>
<keyword evidence="11" id="KW-0067">ATP-binding</keyword>
<comment type="cofactor">
    <cofactor evidence="1">
        <name>Zn(2+)</name>
        <dbReference type="ChEBI" id="CHEBI:29105"/>
    </cofactor>
</comment>
<evidence type="ECO:0000256" key="9">
    <source>
        <dbReference type="ARBA" id="ARBA00022741"/>
    </source>
</evidence>
<dbReference type="Gene3D" id="3.30.980.10">
    <property type="entry name" value="Threonyl-trna Synthetase, Chain A, domain 2"/>
    <property type="match status" value="1"/>
</dbReference>
<keyword evidence="10" id="KW-0862">Zinc</keyword>
<dbReference type="GO" id="GO:0140096">
    <property type="term" value="F:catalytic activity, acting on a protein"/>
    <property type="evidence" value="ECO:0007669"/>
    <property type="project" value="UniProtKB-ARBA"/>
</dbReference>
<evidence type="ECO:0000256" key="2">
    <source>
        <dbReference type="ARBA" id="ARBA00004496"/>
    </source>
</evidence>
<dbReference type="FunFam" id="3.10.310.40:FF:000001">
    <property type="entry name" value="Alanine--tRNA ligase"/>
    <property type="match status" value="1"/>
</dbReference>
<dbReference type="GO" id="GO:0000049">
    <property type="term" value="F:tRNA binding"/>
    <property type="evidence" value="ECO:0007669"/>
    <property type="project" value="UniProtKB-KW"/>
</dbReference>
<dbReference type="InterPro" id="IPR002318">
    <property type="entry name" value="Ala-tRNA-lgiase_IIc"/>
</dbReference>
<dbReference type="GO" id="GO:0005524">
    <property type="term" value="F:ATP binding"/>
    <property type="evidence" value="ECO:0007669"/>
    <property type="project" value="UniProtKB-KW"/>
</dbReference>
<keyword evidence="14" id="KW-0030">Aminoacyl-tRNA synthetase</keyword>